<dbReference type="PANTHER" id="PTHR12143:SF43">
    <property type="entry name" value="PUTATIVE-RELATED"/>
    <property type="match status" value="1"/>
</dbReference>
<dbReference type="SUPFAM" id="SSF49785">
    <property type="entry name" value="Galactose-binding domain-like"/>
    <property type="match status" value="2"/>
</dbReference>
<dbReference type="GO" id="GO:0005975">
    <property type="term" value="P:carbohydrate metabolic process"/>
    <property type="evidence" value="ECO:0007669"/>
    <property type="project" value="InterPro"/>
</dbReference>
<dbReference type="InterPro" id="IPR035986">
    <property type="entry name" value="PKD_dom_sf"/>
</dbReference>
<evidence type="ECO:0000259" key="3">
    <source>
        <dbReference type="PROSITE" id="PS50022"/>
    </source>
</evidence>
<name>A0A2T0U4P5_9MICO</name>
<dbReference type="PROSITE" id="PS50022">
    <property type="entry name" value="FA58C_3"/>
    <property type="match status" value="1"/>
</dbReference>
<reference evidence="5 6" key="1">
    <citation type="submission" date="2018-03" db="EMBL/GenBank/DDBJ databases">
        <title>Genomic Encyclopedia of Archaeal and Bacterial Type Strains, Phase II (KMG-II): from individual species to whole genera.</title>
        <authorList>
            <person name="Goeker M."/>
        </authorList>
    </citation>
    <scope>NUCLEOTIDE SEQUENCE [LARGE SCALE GENOMIC DNA]</scope>
    <source>
        <strain evidence="5 6">ATCC BAA-1496</strain>
    </source>
</reference>
<feature type="chain" id="PRO_5015469326" evidence="2">
    <location>
        <begin position="34"/>
        <end position="1690"/>
    </location>
</feature>
<dbReference type="InterPro" id="IPR008928">
    <property type="entry name" value="6-hairpin_glycosidase_sf"/>
</dbReference>
<dbReference type="Gene3D" id="2.70.98.10">
    <property type="match status" value="1"/>
</dbReference>
<dbReference type="GO" id="GO:0006516">
    <property type="term" value="P:glycoprotein catabolic process"/>
    <property type="evidence" value="ECO:0007669"/>
    <property type="project" value="TreeGrafter"/>
</dbReference>
<evidence type="ECO:0000313" key="5">
    <source>
        <dbReference type="EMBL" id="PRY52903.1"/>
    </source>
</evidence>
<evidence type="ECO:0000313" key="6">
    <source>
        <dbReference type="Proteomes" id="UP000237822"/>
    </source>
</evidence>
<dbReference type="SUPFAM" id="SSF49299">
    <property type="entry name" value="PKD domain"/>
    <property type="match status" value="1"/>
</dbReference>
<dbReference type="Pfam" id="PF07971">
    <property type="entry name" value="Glyco_hydro_92"/>
    <property type="match status" value="1"/>
</dbReference>
<dbReference type="InterPro" id="IPR005887">
    <property type="entry name" value="GH92_a_mannosidase_put"/>
</dbReference>
<evidence type="ECO:0000256" key="1">
    <source>
        <dbReference type="SAM" id="MobiDB-lite"/>
    </source>
</evidence>
<dbReference type="Pfam" id="PF17678">
    <property type="entry name" value="Glyco_hydro_92N"/>
    <property type="match status" value="1"/>
</dbReference>
<dbReference type="SUPFAM" id="SSF48208">
    <property type="entry name" value="Six-hairpin glycosidases"/>
    <property type="match status" value="1"/>
</dbReference>
<feature type="signal peptide" evidence="2">
    <location>
        <begin position="1"/>
        <end position="33"/>
    </location>
</feature>
<dbReference type="InterPro" id="IPR014718">
    <property type="entry name" value="GH-type_carb-bd"/>
</dbReference>
<comment type="caution">
    <text evidence="5">The sequence shown here is derived from an EMBL/GenBank/DDBJ whole genome shotgun (WGS) entry which is preliminary data.</text>
</comment>
<evidence type="ECO:0000259" key="4">
    <source>
        <dbReference type="PROSITE" id="PS50093"/>
    </source>
</evidence>
<dbReference type="InterPro" id="IPR012939">
    <property type="entry name" value="Glyco_hydro_92"/>
</dbReference>
<keyword evidence="2" id="KW-0732">Signal</keyword>
<keyword evidence="6" id="KW-1185">Reference proteome</keyword>
<dbReference type="Gene3D" id="1.20.1050.60">
    <property type="entry name" value="alpha-1,2-mannosidase"/>
    <property type="match status" value="1"/>
</dbReference>
<dbReference type="InterPro" id="IPR050883">
    <property type="entry name" value="PNGase"/>
</dbReference>
<dbReference type="EMBL" id="PVTI01000030">
    <property type="protein sequence ID" value="PRY52903.1"/>
    <property type="molecule type" value="Genomic_DNA"/>
</dbReference>
<dbReference type="PROSITE" id="PS50093">
    <property type="entry name" value="PKD"/>
    <property type="match status" value="1"/>
</dbReference>
<dbReference type="PANTHER" id="PTHR12143">
    <property type="entry name" value="PEPTIDE N-GLYCANASE PNGASE -RELATED"/>
    <property type="match status" value="1"/>
</dbReference>
<dbReference type="InterPro" id="IPR008979">
    <property type="entry name" value="Galactose-bd-like_sf"/>
</dbReference>
<dbReference type="GO" id="GO:0005829">
    <property type="term" value="C:cytosol"/>
    <property type="evidence" value="ECO:0007669"/>
    <property type="project" value="TreeGrafter"/>
</dbReference>
<dbReference type="Gene3D" id="3.30.2080.10">
    <property type="entry name" value="GH92 mannosidase domain"/>
    <property type="match status" value="1"/>
</dbReference>
<dbReference type="InterPro" id="IPR000601">
    <property type="entry name" value="PKD_dom"/>
</dbReference>
<feature type="compositionally biased region" description="Polar residues" evidence="1">
    <location>
        <begin position="35"/>
        <end position="59"/>
    </location>
</feature>
<dbReference type="Gene3D" id="1.20.1610.10">
    <property type="entry name" value="alpha-1,2-mannosidases domains"/>
    <property type="match status" value="1"/>
</dbReference>
<sequence>MPLTTVFPRGLAASVLTLALVGASATVTGVASASPAGTNSTAGGAWSTSFETGQPQPLESTVEAGPDGPMQQNVTGGVAADGSLLGSIAAITASAENPPGETAANLSDSNPDTKWLAFTSTGWVRYQLSGPKRALTYSLTSANDAPERDPRDVTLLGSTDGTTWTDLDRRTGLTWTSRFQKQTFTIATPGDYTYYRLDVTANQGGGIVQLADWGLFGEFTPTEPGAQPMVTTVGAGPRSGYNIKSLAGWTGVKALRYSGRHTAAGRGYAWNRIFDVDVPVGDRSQLSYKIIPDMVNGDLTYPSTYAAVDLRFTDGTLLSDLGAVDAYSSVASPNEQGVGKTLYAAQWNSVTVDLGPKAAGKTVDAILVGYDNTAGATEKTFFGGWVDDVTIDPSPATIDRSSPTYAVDIRRGTNSSGSFSRGNNLPISAVPNGFTFFTPVSNATSQSWEYYYQAGNNAQNRPMLQGLGISHEPSPWMGDRNQMSVMPSITQGVPTGSATGRQLSYDHATEVARPDHYRVNFDAGITAELAPADHGGVYRFTFPDSAPTGSLVIDTVDNNGSFTVDNATGTFTGWVDNGSGLSVGRSRMFVYGVFDRPASASGTAPGGRTGTRYATFPTTSDRDVELRLSTSFISLDQAKRNHALELQGRSFSDVQGAAKKAWDDRLGVVQVEGASDTELRTLMSNLYRLNLYPNSQFENTGTATTPRYQYASPVSPKSGSATATTTNAAVKDGKIYVNNGFWDTYRTVWPAYALLYPEFAAEIADGFVQQYRDGGWVARWSSPGYADLMTGTSSDVSFADLQVKGVPLPDKLSTYDAALKNATVLPPTSAVGRKGIATSTFLGWTPESTHESVSWGLEGLINDFGIGNQAKSLADDPATPASRKATLAEESEYFLKRATAYVNLFNPETGFFQGRSASGEFAENFDPEVWGGNYTETNGWNFAFHAPQDGNGLANLLGGREALADKLDEFFTTPETATKPGSYGGTIHEMIEARDVRMGQFGMSNQVSHHLPYMYNFTGKQFRTAEKVREVLRRLYTGGDIGQGYPGDEDNGEMSAWNILSSLGIYPLQVGSAEWAVGSPKFTKATVKRASGDLVVTAPGNSERNIYVQKLKVNGEGRPNTSIPHSMLSGAASIEFQMGATPSAYGSKPNAAPPSLTKGDDKPAPLVDVTGAGKGTTVAPQATDAKALVDNDSRTATTFSSPTPTITHTISGVGQRATFYTITNGAAAGDPSAWRVEGSKDGRTWTTLDTRTAQTFAWRTQTRPFRIATPGTYQAYRLVVTASSGSPTISEVEFLTDGSHAANTKLAVTAGAQLEGVEDEQVSGTVATFVAPKNASAQDFTATIAWGDGTSSTGTVKAGDLGTYVVSGTHTYAAAGPYDVTVTVRDKRAEGSAVGSALIHQRVAPSYASGFDLRCIGEPGEEIACDGDQAGISRPALYAAGAVPGRLLTVPGTDLRFSMPGTEKGGKDNATGAGQTLPVTLAPGATQLSLIGTATQKNQDTTGTVTFTDGTSTAYKIQYGDWCGAPQFGNLVAVRMDSRLNGTSTDSCKLTLFATAPLTIPAGKTVASVTLPTQAGDPATEGRIHVFAVADNGSPLAVTGGAAPAAKAGTATTITLATASGGVPAAGGYTARVAWGDGSVTEDARVTVAADGTATVGGSHTWASPGTYAVRVLVGDSRNDALATVTVTVT</sequence>
<feature type="domain" description="F5/8 type C" evidence="3">
    <location>
        <begin position="73"/>
        <end position="218"/>
    </location>
</feature>
<dbReference type="InterPro" id="IPR013783">
    <property type="entry name" value="Ig-like_fold"/>
</dbReference>
<organism evidence="5 6">
    <name type="scientific">Knoellia remsis</name>
    <dbReference type="NCBI Taxonomy" id="407159"/>
    <lineage>
        <taxon>Bacteria</taxon>
        <taxon>Bacillati</taxon>
        <taxon>Actinomycetota</taxon>
        <taxon>Actinomycetes</taxon>
        <taxon>Micrococcales</taxon>
        <taxon>Intrasporangiaceae</taxon>
        <taxon>Knoellia</taxon>
    </lineage>
</organism>
<proteinExistence type="predicted"/>
<dbReference type="GO" id="GO:0030246">
    <property type="term" value="F:carbohydrate binding"/>
    <property type="evidence" value="ECO:0007669"/>
    <property type="project" value="InterPro"/>
</dbReference>
<accession>A0A2T0U4P5</accession>
<dbReference type="NCBIfam" id="TIGR01180">
    <property type="entry name" value="aman2_put"/>
    <property type="match status" value="1"/>
</dbReference>
<dbReference type="InterPro" id="IPR041371">
    <property type="entry name" value="GH92_N"/>
</dbReference>
<feature type="domain" description="PKD" evidence="4">
    <location>
        <begin position="1636"/>
        <end position="1690"/>
    </location>
</feature>
<evidence type="ECO:0000256" key="2">
    <source>
        <dbReference type="SAM" id="SignalP"/>
    </source>
</evidence>
<dbReference type="Pfam" id="PF00754">
    <property type="entry name" value="F5_F8_type_C"/>
    <property type="match status" value="1"/>
</dbReference>
<protein>
    <submittedName>
        <fullName evidence="5">Putative alpha-1,2-mannosidase</fullName>
    </submittedName>
</protein>
<dbReference type="GO" id="GO:0000224">
    <property type="term" value="F:peptide-N4-(N-acetyl-beta-glucosaminyl)asparagine amidase activity"/>
    <property type="evidence" value="ECO:0007669"/>
    <property type="project" value="TreeGrafter"/>
</dbReference>
<dbReference type="Gene3D" id="2.60.120.260">
    <property type="entry name" value="Galactose-binding domain-like"/>
    <property type="match status" value="2"/>
</dbReference>
<dbReference type="InterPro" id="IPR000421">
    <property type="entry name" value="FA58C"/>
</dbReference>
<feature type="region of interest" description="Disordered" evidence="1">
    <location>
        <begin position="31"/>
        <end position="64"/>
    </location>
</feature>
<dbReference type="OrthoDB" id="9804511at2"/>
<gene>
    <name evidence="5" type="ORF">BCF74_1302</name>
</gene>
<dbReference type="Gene3D" id="2.60.40.10">
    <property type="entry name" value="Immunoglobulins"/>
    <property type="match status" value="2"/>
</dbReference>
<dbReference type="Proteomes" id="UP000237822">
    <property type="component" value="Unassembled WGS sequence"/>
</dbReference>